<comment type="function">
    <text evidence="9">CRISPR (clustered regularly interspaced short palindromic repeat), is an adaptive immune system that provides protection against mobile genetic elements (viruses, transposable elements and conjugative plasmids). CRISPR clusters contain sequences complementary to antecedent mobile elements and target invading nucleic acids. CRISPR clusters are transcribed and processed into CRISPR RNA (crRNA). Functions as a ssRNA-specific endoribonuclease. Involved in the integration of spacer DNA into the CRISPR cassette.</text>
</comment>
<name>A0ABR7JV52_9FIRM</name>
<comment type="caution">
    <text evidence="10">The sequence shown here is derived from an EMBL/GenBank/DDBJ whole genome shotgun (WGS) entry which is preliminary data.</text>
</comment>
<evidence type="ECO:0000256" key="8">
    <source>
        <dbReference type="ARBA" id="ARBA00023118"/>
    </source>
</evidence>
<evidence type="ECO:0000256" key="1">
    <source>
        <dbReference type="ARBA" id="ARBA00001946"/>
    </source>
</evidence>
<dbReference type="Gene3D" id="3.30.70.240">
    <property type="match status" value="1"/>
</dbReference>
<dbReference type="RefSeq" id="WP_120055149.1">
    <property type="nucleotide sequence ID" value="NZ_JACRWI010000001.1"/>
</dbReference>
<evidence type="ECO:0000313" key="10">
    <source>
        <dbReference type="EMBL" id="MBC6000744.1"/>
    </source>
</evidence>
<keyword evidence="5 9" id="KW-0255">Endonuclease</keyword>
<comment type="cofactor">
    <cofactor evidence="1 9">
        <name>Mg(2+)</name>
        <dbReference type="ChEBI" id="CHEBI:18420"/>
    </cofactor>
</comment>
<dbReference type="CDD" id="cd09725">
    <property type="entry name" value="Cas2_I_II_III"/>
    <property type="match status" value="1"/>
</dbReference>
<comment type="similarity">
    <text evidence="2 9">Belongs to the CRISPR-associated endoribonuclease Cas2 protein family.</text>
</comment>
<evidence type="ECO:0000256" key="2">
    <source>
        <dbReference type="ARBA" id="ARBA00009959"/>
    </source>
</evidence>
<accession>A0ABR7JV52</accession>
<evidence type="ECO:0000256" key="6">
    <source>
        <dbReference type="ARBA" id="ARBA00022801"/>
    </source>
</evidence>
<evidence type="ECO:0000256" key="5">
    <source>
        <dbReference type="ARBA" id="ARBA00022759"/>
    </source>
</evidence>
<dbReference type="SUPFAM" id="SSF143430">
    <property type="entry name" value="TTP0101/SSO1404-like"/>
    <property type="match status" value="1"/>
</dbReference>
<reference evidence="10 11" key="1">
    <citation type="submission" date="2020-08" db="EMBL/GenBank/DDBJ databases">
        <authorList>
            <person name="Liu C."/>
            <person name="Sun Q."/>
        </authorList>
    </citation>
    <scope>NUCLEOTIDE SEQUENCE [LARGE SCALE GENOMIC DNA]</scope>
    <source>
        <strain evidence="10 11">NSJ-78</strain>
    </source>
</reference>
<keyword evidence="3 9" id="KW-0540">Nuclease</keyword>
<protein>
    <recommendedName>
        <fullName evidence="9">CRISPR-associated endoribonuclease Cas2</fullName>
        <ecNumber evidence="9">3.1.-.-</ecNumber>
    </recommendedName>
</protein>
<organism evidence="10 11">
    <name type="scientific">Veillonella hominis</name>
    <dbReference type="NCBI Taxonomy" id="2764330"/>
    <lineage>
        <taxon>Bacteria</taxon>
        <taxon>Bacillati</taxon>
        <taxon>Bacillota</taxon>
        <taxon>Negativicutes</taxon>
        <taxon>Veillonellales</taxon>
        <taxon>Veillonellaceae</taxon>
        <taxon>Veillonella</taxon>
    </lineage>
</organism>
<dbReference type="HAMAP" id="MF_01471">
    <property type="entry name" value="Cas2"/>
    <property type="match status" value="1"/>
</dbReference>
<dbReference type="InterPro" id="IPR021127">
    <property type="entry name" value="CRISPR_associated_Cas2"/>
</dbReference>
<dbReference type="EC" id="3.1.-.-" evidence="9"/>
<dbReference type="PANTHER" id="PTHR34405">
    <property type="entry name" value="CRISPR-ASSOCIATED ENDORIBONUCLEASE CAS2"/>
    <property type="match status" value="1"/>
</dbReference>
<sequence>MKKFIVLVIYDVVENKTRNRLVKCLERYGVRVQKSAFEALLNRKQYDAMMRRASKMINPIEDSLRVYVLDDIINIYTWGIGERKEQDCIVL</sequence>
<keyword evidence="4 9" id="KW-0479">Metal-binding</keyword>
<dbReference type="NCBIfam" id="TIGR01573">
    <property type="entry name" value="cas2"/>
    <property type="match status" value="1"/>
</dbReference>
<gene>
    <name evidence="9 10" type="primary">cas2</name>
    <name evidence="10" type="ORF">H8892_02090</name>
</gene>
<dbReference type="PANTHER" id="PTHR34405:SF3">
    <property type="entry name" value="CRISPR-ASSOCIATED ENDORIBONUCLEASE CAS2 3"/>
    <property type="match status" value="1"/>
</dbReference>
<evidence type="ECO:0000256" key="9">
    <source>
        <dbReference type="HAMAP-Rule" id="MF_01471"/>
    </source>
</evidence>
<keyword evidence="7 9" id="KW-0460">Magnesium</keyword>
<dbReference type="InterPro" id="IPR019199">
    <property type="entry name" value="Virulence_VapD/CRISPR_Cas2"/>
</dbReference>
<dbReference type="EMBL" id="JACRWI010000001">
    <property type="protein sequence ID" value="MBC6000744.1"/>
    <property type="molecule type" value="Genomic_DNA"/>
</dbReference>
<evidence type="ECO:0000256" key="7">
    <source>
        <dbReference type="ARBA" id="ARBA00022842"/>
    </source>
</evidence>
<dbReference type="Proteomes" id="UP000640363">
    <property type="component" value="Unassembled WGS sequence"/>
</dbReference>
<comment type="subunit">
    <text evidence="9">Homodimer, forms a heterotetramer with a Cas1 homodimer.</text>
</comment>
<dbReference type="GO" id="GO:0004519">
    <property type="term" value="F:endonuclease activity"/>
    <property type="evidence" value="ECO:0007669"/>
    <property type="project" value="UniProtKB-KW"/>
</dbReference>
<keyword evidence="8 9" id="KW-0051">Antiviral defense</keyword>
<keyword evidence="6 9" id="KW-0378">Hydrolase</keyword>
<feature type="binding site" evidence="9">
    <location>
        <position position="11"/>
    </location>
    <ligand>
        <name>Mg(2+)</name>
        <dbReference type="ChEBI" id="CHEBI:18420"/>
        <note>catalytic</note>
    </ligand>
</feature>
<dbReference type="Pfam" id="PF09827">
    <property type="entry name" value="CRISPR_Cas2"/>
    <property type="match status" value="1"/>
</dbReference>
<evidence type="ECO:0000256" key="3">
    <source>
        <dbReference type="ARBA" id="ARBA00022722"/>
    </source>
</evidence>
<evidence type="ECO:0000256" key="4">
    <source>
        <dbReference type="ARBA" id="ARBA00022723"/>
    </source>
</evidence>
<keyword evidence="11" id="KW-1185">Reference proteome</keyword>
<proteinExistence type="inferred from homology"/>
<evidence type="ECO:0000313" key="11">
    <source>
        <dbReference type="Proteomes" id="UP000640363"/>
    </source>
</evidence>